<dbReference type="SUPFAM" id="SSF46626">
    <property type="entry name" value="Cytochrome c"/>
    <property type="match status" value="1"/>
</dbReference>
<reference evidence="6 7" key="1">
    <citation type="submission" date="2020-11" db="EMBL/GenBank/DDBJ databases">
        <title>Winogradskyella marina sp. nov., isolated from marine sediment.</title>
        <authorList>
            <person name="Bo J."/>
            <person name="Wang S."/>
            <person name="Song X."/>
            <person name="Du Z."/>
        </authorList>
    </citation>
    <scope>NUCLEOTIDE SEQUENCE [LARGE SCALE GENOMIC DNA]</scope>
    <source>
        <strain evidence="6 7">F6397</strain>
    </source>
</reference>
<evidence type="ECO:0000256" key="1">
    <source>
        <dbReference type="ARBA" id="ARBA00022617"/>
    </source>
</evidence>
<evidence type="ECO:0000256" key="4">
    <source>
        <dbReference type="PROSITE-ProRule" id="PRU00433"/>
    </source>
</evidence>
<accession>A0ABS0EK40</accession>
<dbReference type="Proteomes" id="UP000611215">
    <property type="component" value="Unassembled WGS sequence"/>
</dbReference>
<gene>
    <name evidence="6" type="ORF">ITJ86_12565</name>
</gene>
<feature type="domain" description="Cytochrome c" evidence="5">
    <location>
        <begin position="45"/>
        <end position="133"/>
    </location>
</feature>
<dbReference type="PROSITE" id="PS51007">
    <property type="entry name" value="CYTC"/>
    <property type="match status" value="1"/>
</dbReference>
<evidence type="ECO:0000256" key="3">
    <source>
        <dbReference type="ARBA" id="ARBA00023004"/>
    </source>
</evidence>
<dbReference type="InterPro" id="IPR036909">
    <property type="entry name" value="Cyt_c-like_dom_sf"/>
</dbReference>
<evidence type="ECO:0000313" key="7">
    <source>
        <dbReference type="Proteomes" id="UP000611215"/>
    </source>
</evidence>
<name>A0ABS0EK40_9FLAO</name>
<dbReference type="RefSeq" id="WP_195871997.1">
    <property type="nucleotide sequence ID" value="NZ_JADOET010000011.1"/>
</dbReference>
<sequence>MKNIIIITLSLFTCVSCKSDKNKPNLTAQNEYAAIQDQDKPKLEASIKRGESVYSDMCITCHLPNGKGVPKAFPPLADSDFLRENQIESIKAAKYGMSGEIVVNGITYNSTMAPLGLSDEEVADVMNYINNSWGNSINNFVTPQKVSEL</sequence>
<organism evidence="6 7">
    <name type="scientific">Winogradskyella marina</name>
    <dbReference type="NCBI Taxonomy" id="2785530"/>
    <lineage>
        <taxon>Bacteria</taxon>
        <taxon>Pseudomonadati</taxon>
        <taxon>Bacteroidota</taxon>
        <taxon>Flavobacteriia</taxon>
        <taxon>Flavobacteriales</taxon>
        <taxon>Flavobacteriaceae</taxon>
        <taxon>Winogradskyella</taxon>
    </lineage>
</organism>
<dbReference type="PANTHER" id="PTHR35008:SF8">
    <property type="entry name" value="ALCOHOL DEHYDROGENASE CYTOCHROME C SUBUNIT"/>
    <property type="match status" value="1"/>
</dbReference>
<dbReference type="Pfam" id="PF00034">
    <property type="entry name" value="Cytochrom_C"/>
    <property type="match status" value="1"/>
</dbReference>
<evidence type="ECO:0000313" key="6">
    <source>
        <dbReference type="EMBL" id="MBF8150737.1"/>
    </source>
</evidence>
<dbReference type="InterPro" id="IPR009056">
    <property type="entry name" value="Cyt_c-like_dom"/>
</dbReference>
<protein>
    <submittedName>
        <fullName evidence="6">Cytochrome c</fullName>
    </submittedName>
</protein>
<keyword evidence="1 4" id="KW-0349">Heme</keyword>
<evidence type="ECO:0000256" key="2">
    <source>
        <dbReference type="ARBA" id="ARBA00022723"/>
    </source>
</evidence>
<keyword evidence="3 4" id="KW-0408">Iron</keyword>
<dbReference type="InterPro" id="IPR051459">
    <property type="entry name" value="Cytochrome_c-type_DH"/>
</dbReference>
<evidence type="ECO:0000259" key="5">
    <source>
        <dbReference type="PROSITE" id="PS51007"/>
    </source>
</evidence>
<dbReference type="PANTHER" id="PTHR35008">
    <property type="entry name" value="BLL4482 PROTEIN-RELATED"/>
    <property type="match status" value="1"/>
</dbReference>
<keyword evidence="7" id="KW-1185">Reference proteome</keyword>
<keyword evidence="2 4" id="KW-0479">Metal-binding</keyword>
<dbReference type="Gene3D" id="1.10.760.10">
    <property type="entry name" value="Cytochrome c-like domain"/>
    <property type="match status" value="1"/>
</dbReference>
<dbReference type="EMBL" id="JADOET010000011">
    <property type="protein sequence ID" value="MBF8150737.1"/>
    <property type="molecule type" value="Genomic_DNA"/>
</dbReference>
<comment type="caution">
    <text evidence="6">The sequence shown here is derived from an EMBL/GenBank/DDBJ whole genome shotgun (WGS) entry which is preliminary data.</text>
</comment>
<proteinExistence type="predicted"/>